<keyword evidence="1" id="KW-0472">Membrane</keyword>
<evidence type="ECO:0000256" key="1">
    <source>
        <dbReference type="SAM" id="Phobius"/>
    </source>
</evidence>
<dbReference type="AlphaFoldDB" id="A0A411WLY3"/>
<name>A0A411WLY3_9GAMM</name>
<dbReference type="EMBL" id="CP034752">
    <property type="protein sequence ID" value="QBH97224.1"/>
    <property type="molecule type" value="Genomic_DNA"/>
</dbReference>
<dbReference type="KEGG" id="prag:EKN56_12950"/>
<sequence length="78" mass="8369">MNSADLSAAFQAGSNAKPESMNLMLLALFSASLFLFAAWVLITAFRGISSGQVSWKQLGSITGRTVLLILFCLWLALS</sequence>
<proteinExistence type="predicted"/>
<gene>
    <name evidence="2" type="ORF">EKN56_12950</name>
</gene>
<evidence type="ECO:0000313" key="3">
    <source>
        <dbReference type="Proteomes" id="UP000293154"/>
    </source>
</evidence>
<keyword evidence="1" id="KW-0812">Transmembrane</keyword>
<evidence type="ECO:0000313" key="2">
    <source>
        <dbReference type="EMBL" id="QBH97224.1"/>
    </source>
</evidence>
<dbReference type="NCBIfam" id="TIGR03758">
    <property type="entry name" value="conj_TIGR03758"/>
    <property type="match status" value="1"/>
</dbReference>
<organism evidence="2 3">
    <name type="scientific">Limnobaculum zhutongyuii</name>
    <dbReference type="NCBI Taxonomy" id="2498113"/>
    <lineage>
        <taxon>Bacteria</taxon>
        <taxon>Pseudomonadati</taxon>
        <taxon>Pseudomonadota</taxon>
        <taxon>Gammaproteobacteria</taxon>
        <taxon>Enterobacterales</taxon>
        <taxon>Budviciaceae</taxon>
        <taxon>Limnobaculum</taxon>
    </lineage>
</organism>
<dbReference type="InterPro" id="IPR021676">
    <property type="entry name" value="DUF3262"/>
</dbReference>
<dbReference type="Proteomes" id="UP000293154">
    <property type="component" value="Chromosome"/>
</dbReference>
<protein>
    <submittedName>
        <fullName evidence="2">TIGR03758 family integrating conjugative element protein</fullName>
    </submittedName>
</protein>
<dbReference type="Pfam" id="PF11660">
    <property type="entry name" value="DUF3262"/>
    <property type="match status" value="1"/>
</dbReference>
<reference evidence="2 3" key="1">
    <citation type="submission" date="2019-03" db="EMBL/GenBank/DDBJ databases">
        <title>Pragia sp. nov. isolated from the gut tract of Carduelis flavirostris.</title>
        <authorList>
            <person name="Ge Y."/>
        </authorList>
    </citation>
    <scope>NUCLEOTIDE SEQUENCE [LARGE SCALE GENOMIC DNA]</scope>
    <source>
        <strain evidence="2 3">CF-458</strain>
    </source>
</reference>
<feature type="transmembrane region" description="Helical" evidence="1">
    <location>
        <begin position="57"/>
        <end position="77"/>
    </location>
</feature>
<accession>A0A411WLY3</accession>
<dbReference type="RefSeq" id="WP_130592159.1">
    <property type="nucleotide sequence ID" value="NZ_CP034752.1"/>
</dbReference>
<feature type="transmembrane region" description="Helical" evidence="1">
    <location>
        <begin position="23"/>
        <end position="45"/>
    </location>
</feature>
<keyword evidence="3" id="KW-1185">Reference proteome</keyword>
<dbReference type="OrthoDB" id="8451560at2"/>
<keyword evidence="1" id="KW-1133">Transmembrane helix</keyword>